<reference evidence="4" key="1">
    <citation type="journal article" date="2019" name="Int. J. Syst. Evol. Microbiol.">
        <title>The Global Catalogue of Microorganisms (GCM) 10K type strain sequencing project: providing services to taxonomists for standard genome sequencing and annotation.</title>
        <authorList>
            <consortium name="The Broad Institute Genomics Platform"/>
            <consortium name="The Broad Institute Genome Sequencing Center for Infectious Disease"/>
            <person name="Wu L."/>
            <person name="Ma J."/>
        </authorList>
    </citation>
    <scope>NUCLEOTIDE SEQUENCE [LARGE SCALE GENOMIC DNA]</scope>
    <source>
        <strain evidence="4">JCM 1365</strain>
    </source>
</reference>
<evidence type="ECO:0008006" key="5">
    <source>
        <dbReference type="Google" id="ProtNLM"/>
    </source>
</evidence>
<keyword evidence="1" id="KW-0175">Coiled coil</keyword>
<feature type="compositionally biased region" description="Low complexity" evidence="2">
    <location>
        <begin position="22"/>
        <end position="187"/>
    </location>
</feature>
<dbReference type="InterPro" id="IPR007139">
    <property type="entry name" value="DUF349"/>
</dbReference>
<dbReference type="Pfam" id="PF03993">
    <property type="entry name" value="DUF349"/>
    <property type="match status" value="3"/>
</dbReference>
<gene>
    <name evidence="3" type="ORF">GCM10009721_05950</name>
</gene>
<sequence length="645" mass="68236">MTDIQHPQTDDTTEPETVATNPTADDATPEAEATSEATAATEPAAEPATEPAVVPAADNADVAKTTEAFEASEATAPAEAVPAGTAPEAEAPAPVNEPESVEAAGTEPVAAEAAEPVAAETAEPVAVEGDETAAAATETADSVASVSSTEAGDTVEAPVADTAADTAPEATPGAGVDATPDADASPAAPSPVSIPKPSSIPTPAALAKAVPHPTVTPAAPAPILTDHSASAAFGRVDENGTVFVRTKDGEEREVGSYPGAGDQEALTYFARKYDELFASAVLLEQRLSQPEVPSKDVAEGLKTLTAQVKDATVVGDLDALATKLDEIQSGLAAKRNVEQQHRAEARAAATAEREKIVAEAESIAGQPENRIQWKTSGARMRELLDEWKSHQRAATRLDRETESNLWQRFSAARNGFDKARRSHFAGLDAQHADAKSTKERLVAEAEKLATSTDWAATAGAFKRLMDEWRRAGRASRADDDKLWARFKAAQDSFFAAKDEVVAAEEEQYRGNLTVKEALLVEAEAILPVTDLEKAKGQLRVIQDKWDAAGKVPRSDMERVEKAMRRVEQTVRDAEDRRWKSSNPEVAARARAMVDQLERAVADLQDDLAKAEASGNASKIKKAREALDARQVWLDQARAGVAEFGG</sequence>
<dbReference type="RefSeq" id="WP_030146149.1">
    <property type="nucleotide sequence ID" value="NZ_BMNZ01000001.1"/>
</dbReference>
<accession>A0ABQ2HJX4</accession>
<dbReference type="Proteomes" id="UP000623461">
    <property type="component" value="Unassembled WGS sequence"/>
</dbReference>
<keyword evidence="4" id="KW-1185">Reference proteome</keyword>
<evidence type="ECO:0000313" key="4">
    <source>
        <dbReference type="Proteomes" id="UP000623461"/>
    </source>
</evidence>
<evidence type="ECO:0000256" key="1">
    <source>
        <dbReference type="SAM" id="Coils"/>
    </source>
</evidence>
<feature type="compositionally biased region" description="Low complexity" evidence="2">
    <location>
        <begin position="201"/>
        <end position="210"/>
    </location>
</feature>
<feature type="coiled-coil region" evidence="1">
    <location>
        <begin position="556"/>
        <end position="613"/>
    </location>
</feature>
<proteinExistence type="predicted"/>
<name>A0ABQ2HJX4_9MICO</name>
<protein>
    <recommendedName>
        <fullName evidence="5">ATPase</fullName>
    </recommendedName>
</protein>
<dbReference type="EMBL" id="BMNZ01000001">
    <property type="protein sequence ID" value="GGM84038.1"/>
    <property type="molecule type" value="Genomic_DNA"/>
</dbReference>
<feature type="region of interest" description="Disordered" evidence="2">
    <location>
        <begin position="1"/>
        <end position="210"/>
    </location>
</feature>
<comment type="caution">
    <text evidence="3">The sequence shown here is derived from an EMBL/GenBank/DDBJ whole genome shotgun (WGS) entry which is preliminary data.</text>
</comment>
<evidence type="ECO:0000256" key="2">
    <source>
        <dbReference type="SAM" id="MobiDB-lite"/>
    </source>
</evidence>
<evidence type="ECO:0000313" key="3">
    <source>
        <dbReference type="EMBL" id="GGM84038.1"/>
    </source>
</evidence>
<feature type="compositionally biased region" description="Pro residues" evidence="2">
    <location>
        <begin position="188"/>
        <end position="200"/>
    </location>
</feature>
<organism evidence="3 4">
    <name type="scientific">Terrabacter tumescens</name>
    <dbReference type="NCBI Taxonomy" id="60443"/>
    <lineage>
        <taxon>Bacteria</taxon>
        <taxon>Bacillati</taxon>
        <taxon>Actinomycetota</taxon>
        <taxon>Actinomycetes</taxon>
        <taxon>Micrococcales</taxon>
        <taxon>Intrasporangiaceae</taxon>
        <taxon>Terrabacter</taxon>
    </lineage>
</organism>